<dbReference type="Proteomes" id="UP000193675">
    <property type="component" value="Unassembled WGS sequence"/>
</dbReference>
<evidence type="ECO:0000256" key="4">
    <source>
        <dbReference type="ARBA" id="ARBA00007637"/>
    </source>
</evidence>
<evidence type="ECO:0000256" key="1">
    <source>
        <dbReference type="ARBA" id="ARBA00000083"/>
    </source>
</evidence>
<dbReference type="InterPro" id="IPR016040">
    <property type="entry name" value="NAD(P)-bd_dom"/>
</dbReference>
<dbReference type="CDD" id="cd05247">
    <property type="entry name" value="UDP_G4E_1_SDR_e"/>
    <property type="match status" value="1"/>
</dbReference>
<accession>A0A1X1A330</accession>
<comment type="subunit">
    <text evidence="9">Homodimer.</text>
</comment>
<dbReference type="GO" id="GO:0003978">
    <property type="term" value="F:UDP-glucose 4-epimerase activity"/>
    <property type="evidence" value="ECO:0007669"/>
    <property type="project" value="UniProtKB-UniRule"/>
</dbReference>
<evidence type="ECO:0000256" key="8">
    <source>
        <dbReference type="ARBA" id="ARBA00023235"/>
    </source>
</evidence>
<evidence type="ECO:0000256" key="7">
    <source>
        <dbReference type="ARBA" id="ARBA00023027"/>
    </source>
</evidence>
<evidence type="ECO:0000256" key="5">
    <source>
        <dbReference type="ARBA" id="ARBA00013189"/>
    </source>
</evidence>
<dbReference type="UniPathway" id="UPA00214"/>
<evidence type="ECO:0000256" key="6">
    <source>
        <dbReference type="ARBA" id="ARBA00018569"/>
    </source>
</evidence>
<dbReference type="OrthoDB" id="9803010at2"/>
<comment type="pathway">
    <text evidence="3 9">Carbohydrate metabolism; galactose metabolism.</text>
</comment>
<dbReference type="PANTHER" id="PTHR43725:SF47">
    <property type="entry name" value="UDP-GLUCOSE 4-EPIMERASE"/>
    <property type="match status" value="1"/>
</dbReference>
<evidence type="ECO:0000256" key="3">
    <source>
        <dbReference type="ARBA" id="ARBA00004947"/>
    </source>
</evidence>
<feature type="domain" description="NAD(P)-binding" evidence="10">
    <location>
        <begin position="3"/>
        <end position="323"/>
    </location>
</feature>
<dbReference type="GO" id="GO:0006012">
    <property type="term" value="P:galactose metabolic process"/>
    <property type="evidence" value="ECO:0007669"/>
    <property type="project" value="UniProtKB-UniPathway"/>
</dbReference>
<evidence type="ECO:0000259" key="10">
    <source>
        <dbReference type="Pfam" id="PF16363"/>
    </source>
</evidence>
<dbReference type="EC" id="5.1.3.2" evidence="5 9"/>
<proteinExistence type="inferred from homology"/>
<dbReference type="NCBIfam" id="TIGR01179">
    <property type="entry name" value="galE"/>
    <property type="match status" value="1"/>
</dbReference>
<evidence type="ECO:0000256" key="9">
    <source>
        <dbReference type="RuleBase" id="RU366046"/>
    </source>
</evidence>
<keyword evidence="7 9" id="KW-0520">NAD</keyword>
<comment type="similarity">
    <text evidence="4 9">Belongs to the NAD(P)-dependent epimerase/dehydratase family.</text>
</comment>
<sequence>MILLTGGTGFIGSHVAVELLLNGYKVVLLDNFSNSSPSVVECITNISGTAPVLVCGDIKDRKLLDRIFSKHSIQGVMHFAGLKAVGDSCNNPLLYYGENFSGTCNLLEVMRDAGVFNFVFSSSATVYKSSNTMPLTEGSDVGGQSNPYGRTKAFVEEALFDLGASDPRWSIAILRYFNPIGAHHSGLLGESPNGVPNNLVPYISQVLTGRLEKLKVFGNDFETLDGTGVRDYIHIEDLAAGHVKAFEYIQFSKGVNLWNLGTGRGYSVLEVIEAFERITGKPVPYEFAPRRAGDVAKCWADPSRAFADLNWSASRQLDEMVRDAWRWAQLNVK</sequence>
<evidence type="ECO:0000313" key="11">
    <source>
        <dbReference type="EMBL" id="ORL66217.1"/>
    </source>
</evidence>
<gene>
    <name evidence="11" type="ORF">B7H17_05545</name>
</gene>
<dbReference type="PANTHER" id="PTHR43725">
    <property type="entry name" value="UDP-GLUCOSE 4-EPIMERASE"/>
    <property type="match status" value="1"/>
</dbReference>
<dbReference type="SUPFAM" id="SSF51735">
    <property type="entry name" value="NAD(P)-binding Rossmann-fold domains"/>
    <property type="match status" value="1"/>
</dbReference>
<dbReference type="Gene3D" id="3.90.25.10">
    <property type="entry name" value="UDP-galactose 4-epimerase, domain 1"/>
    <property type="match status" value="1"/>
</dbReference>
<dbReference type="NCBIfam" id="NF007956">
    <property type="entry name" value="PRK10675.1"/>
    <property type="match status" value="1"/>
</dbReference>
<dbReference type="EMBL" id="NBWC01000007">
    <property type="protein sequence ID" value="ORL66217.1"/>
    <property type="molecule type" value="Genomic_DNA"/>
</dbReference>
<dbReference type="AlphaFoldDB" id="A0A1X1A330"/>
<keyword evidence="8 9" id="KW-0413">Isomerase</keyword>
<evidence type="ECO:0000256" key="2">
    <source>
        <dbReference type="ARBA" id="ARBA00001911"/>
    </source>
</evidence>
<reference evidence="11 12" key="1">
    <citation type="submission" date="2017-04" db="EMBL/GenBank/DDBJ databases">
        <title>Presence of VIM-2 positive Pseudomonas species in chickens and their surrounding environment.</title>
        <authorList>
            <person name="Zhang R."/>
        </authorList>
    </citation>
    <scope>NUCLEOTIDE SEQUENCE [LARGE SCALE GENOMIC DNA]</scope>
    <source>
        <strain evidence="11 12">DZ-C18</strain>
    </source>
</reference>
<dbReference type="Gene3D" id="3.40.50.720">
    <property type="entry name" value="NAD(P)-binding Rossmann-like Domain"/>
    <property type="match status" value="1"/>
</dbReference>
<name>A0A1X1A330_PSEPU</name>
<dbReference type="GO" id="GO:0005829">
    <property type="term" value="C:cytosol"/>
    <property type="evidence" value="ECO:0007669"/>
    <property type="project" value="TreeGrafter"/>
</dbReference>
<protein>
    <recommendedName>
        <fullName evidence="6 9">UDP-glucose 4-epimerase</fullName>
        <ecNumber evidence="5 9">5.1.3.2</ecNumber>
    </recommendedName>
</protein>
<keyword evidence="9" id="KW-0119">Carbohydrate metabolism</keyword>
<comment type="cofactor">
    <cofactor evidence="2 9">
        <name>NAD(+)</name>
        <dbReference type="ChEBI" id="CHEBI:57540"/>
    </cofactor>
</comment>
<dbReference type="RefSeq" id="WP_084854932.1">
    <property type="nucleotide sequence ID" value="NZ_NBWC01000007.1"/>
</dbReference>
<evidence type="ECO:0000313" key="12">
    <source>
        <dbReference type="Proteomes" id="UP000193675"/>
    </source>
</evidence>
<comment type="caution">
    <text evidence="11">The sequence shown here is derived from an EMBL/GenBank/DDBJ whole genome shotgun (WGS) entry which is preliminary data.</text>
</comment>
<organism evidence="11 12">
    <name type="scientific">Pseudomonas putida</name>
    <name type="common">Arthrobacter siderocapsulatus</name>
    <dbReference type="NCBI Taxonomy" id="303"/>
    <lineage>
        <taxon>Bacteria</taxon>
        <taxon>Pseudomonadati</taxon>
        <taxon>Pseudomonadota</taxon>
        <taxon>Gammaproteobacteria</taxon>
        <taxon>Pseudomonadales</taxon>
        <taxon>Pseudomonadaceae</taxon>
        <taxon>Pseudomonas</taxon>
    </lineage>
</organism>
<dbReference type="InterPro" id="IPR036291">
    <property type="entry name" value="NAD(P)-bd_dom_sf"/>
</dbReference>
<dbReference type="InterPro" id="IPR005886">
    <property type="entry name" value="UDP_G4E"/>
</dbReference>
<comment type="catalytic activity">
    <reaction evidence="1 9">
        <text>UDP-alpha-D-glucose = UDP-alpha-D-galactose</text>
        <dbReference type="Rhea" id="RHEA:22168"/>
        <dbReference type="ChEBI" id="CHEBI:58885"/>
        <dbReference type="ChEBI" id="CHEBI:66914"/>
        <dbReference type="EC" id="5.1.3.2"/>
    </reaction>
</comment>
<dbReference type="Pfam" id="PF16363">
    <property type="entry name" value="GDP_Man_Dehyd"/>
    <property type="match status" value="1"/>
</dbReference>